<organism evidence="2 3">
    <name type="scientific">Limnofasciculus baicalensis BBK-W-15</name>
    <dbReference type="NCBI Taxonomy" id="2699891"/>
    <lineage>
        <taxon>Bacteria</taxon>
        <taxon>Bacillati</taxon>
        <taxon>Cyanobacteriota</taxon>
        <taxon>Cyanophyceae</taxon>
        <taxon>Coleofasciculales</taxon>
        <taxon>Coleofasciculaceae</taxon>
        <taxon>Limnofasciculus</taxon>
        <taxon>Limnofasciculus baicalensis</taxon>
    </lineage>
</organism>
<dbReference type="Pfam" id="PF02698">
    <property type="entry name" value="DUF218"/>
    <property type="match status" value="1"/>
</dbReference>
<dbReference type="RefSeq" id="WP_254014742.1">
    <property type="nucleotide sequence ID" value="NZ_JAMZMM010000454.1"/>
</dbReference>
<dbReference type="AlphaFoldDB" id="A0AAE3KQ32"/>
<proteinExistence type="predicted"/>
<name>A0AAE3KQ32_9CYAN</name>
<evidence type="ECO:0000313" key="3">
    <source>
        <dbReference type="Proteomes" id="UP001204953"/>
    </source>
</evidence>
<feature type="domain" description="DUF218" evidence="1">
    <location>
        <begin position="51"/>
        <end position="163"/>
    </location>
</feature>
<dbReference type="Proteomes" id="UP001204953">
    <property type="component" value="Unassembled WGS sequence"/>
</dbReference>
<accession>A0AAE3KQ32</accession>
<keyword evidence="3" id="KW-1185">Reference proteome</keyword>
<reference evidence="2" key="1">
    <citation type="submission" date="2022-06" db="EMBL/GenBank/DDBJ databases">
        <title>New cyanobacteria of genus Symplocastrum in benthos of Lake Baikal.</title>
        <authorList>
            <person name="Sorokovikova E."/>
            <person name="Tikhonova I."/>
            <person name="Krasnopeev A."/>
            <person name="Evseev P."/>
            <person name="Gladkikh A."/>
            <person name="Belykh O."/>
        </authorList>
    </citation>
    <scope>NUCLEOTIDE SEQUENCE</scope>
    <source>
        <strain evidence="2">BBK-W-15</strain>
    </source>
</reference>
<evidence type="ECO:0000313" key="2">
    <source>
        <dbReference type="EMBL" id="MCP2732014.1"/>
    </source>
</evidence>
<dbReference type="InterPro" id="IPR014729">
    <property type="entry name" value="Rossmann-like_a/b/a_fold"/>
</dbReference>
<dbReference type="CDD" id="cd06259">
    <property type="entry name" value="YdcF-like"/>
    <property type="match status" value="1"/>
</dbReference>
<dbReference type="EMBL" id="JAMZMM010000454">
    <property type="protein sequence ID" value="MCP2732014.1"/>
    <property type="molecule type" value="Genomic_DNA"/>
</dbReference>
<comment type="caution">
    <text evidence="2">The sequence shown here is derived from an EMBL/GenBank/DDBJ whole genome shotgun (WGS) entry which is preliminary data.</text>
</comment>
<gene>
    <name evidence="2" type="ORF">NJ959_26640</name>
</gene>
<evidence type="ECO:0000259" key="1">
    <source>
        <dbReference type="Pfam" id="PF02698"/>
    </source>
</evidence>
<dbReference type="InterPro" id="IPR003848">
    <property type="entry name" value="DUF218"/>
</dbReference>
<protein>
    <submittedName>
        <fullName evidence="2">YdcF family protein</fullName>
    </submittedName>
</protein>
<dbReference type="Gene3D" id="3.40.50.620">
    <property type="entry name" value="HUPs"/>
    <property type="match status" value="1"/>
</dbReference>
<sequence length="205" mass="23050">MLLRISASKQQGLSSKPRQSKVKLLLWLMPFLSLWLISGYKQIQSYFLQPEAILVLGGEEERELFAAKFAQEHPKLEIWVSSGSPEWYTNRVFAKAGIKKDRLHIDRQATDTVTNFTTLVDKLEAKGIDGVYLITSDDHMRRARVIGEIVFGSRGILLKPVPVKLGRKPEPIEKCFRDGARSLLWVTTGHTGATLGQSGGFINKK</sequence>